<comment type="caution">
    <text evidence="2">The sequence shown here is derived from an EMBL/GenBank/DDBJ whole genome shotgun (WGS) entry which is preliminary data.</text>
</comment>
<accession>A0ABN2SC85</accession>
<dbReference type="Gene3D" id="3.90.1720.10">
    <property type="entry name" value="endopeptidase domain like (from Nostoc punctiforme)"/>
    <property type="match status" value="1"/>
</dbReference>
<reference evidence="2 3" key="1">
    <citation type="journal article" date="2019" name="Int. J. Syst. Evol. Microbiol.">
        <title>The Global Catalogue of Microorganisms (GCM) 10K type strain sequencing project: providing services to taxonomists for standard genome sequencing and annotation.</title>
        <authorList>
            <consortium name="The Broad Institute Genomics Platform"/>
            <consortium name="The Broad Institute Genome Sequencing Center for Infectious Disease"/>
            <person name="Wu L."/>
            <person name="Ma J."/>
        </authorList>
    </citation>
    <scope>NUCLEOTIDE SEQUENCE [LARGE SCALE GENOMIC DNA]</scope>
    <source>
        <strain evidence="2 3">JCM 16013</strain>
    </source>
</reference>
<evidence type="ECO:0000259" key="1">
    <source>
        <dbReference type="Pfam" id="PF26607"/>
    </source>
</evidence>
<proteinExistence type="predicted"/>
<sequence length="527" mass="56150">MWTLVSSRSPRRPVKAVKAVRAVRALLAVATLLLTILGAGLAAAPGASADSSLGGPITRAEIMSRAQYWVDNQPGPYDQGGWSPGPGGDHDYRRDCSGYVDMAWHLNADPNTEGLWDNFTEPIDRGDLLPGDILINYTEHTFIFDHWTDADGDFVYYTFGSTPVQILQGNINAPTIDGIDNSTLYARRYTNVVEDSAARPHPAASGRIVSARDADGRLETFAAGPDGVWHAWQTAVNGGWSDWVAVGGPGNAQLAIAPNADGRLELFAVNGDELDHIWQNAPNSDWSGWATLGGAGYRIAAGTNADGRIEVFASSSAGVFHTWQTAPNSPFSSWEGLGGPANSRLQMESAPDGRLEVFALSDTTFEHLYQTTANGGWSAWEDFGGGGDALTVNHDADGRLEVFASNADGVFHRWQTSPTAWSDWAGTNGGATNSELASVVAPDGRIEVFAINGTTATHIWQSAVNGAWSGWETFGTGGTEITAANNQDGREEVFASSSAGVYHKWQTGFSTWSAWAWVNGTPGPSLA</sequence>
<organism evidence="2 3">
    <name type="scientific">Catenulispora subtropica</name>
    <dbReference type="NCBI Taxonomy" id="450798"/>
    <lineage>
        <taxon>Bacteria</taxon>
        <taxon>Bacillati</taxon>
        <taxon>Actinomycetota</taxon>
        <taxon>Actinomycetes</taxon>
        <taxon>Catenulisporales</taxon>
        <taxon>Catenulisporaceae</taxon>
        <taxon>Catenulispora</taxon>
    </lineage>
</organism>
<dbReference type="CDD" id="cd22954">
    <property type="entry name" value="PLL_lectin"/>
    <property type="match status" value="1"/>
</dbReference>
<dbReference type="RefSeq" id="WP_344659787.1">
    <property type="nucleotide sequence ID" value="NZ_BAAAQM010000032.1"/>
</dbReference>
<gene>
    <name evidence="2" type="ORF">GCM10009838_52630</name>
</gene>
<dbReference type="Proteomes" id="UP001499854">
    <property type="component" value="Unassembled WGS sequence"/>
</dbReference>
<protein>
    <recommendedName>
        <fullName evidence="1">PLL-like beta propeller domain-containing protein</fullName>
    </recommendedName>
</protein>
<dbReference type="InterPro" id="IPR058502">
    <property type="entry name" value="PLL-like_beta-prop"/>
</dbReference>
<dbReference type="Gene3D" id="2.120.10.70">
    <property type="entry name" value="Fucose-specific lectin"/>
    <property type="match status" value="2"/>
</dbReference>
<evidence type="ECO:0000313" key="3">
    <source>
        <dbReference type="Proteomes" id="UP001499854"/>
    </source>
</evidence>
<feature type="domain" description="PLL-like beta propeller" evidence="1">
    <location>
        <begin position="200"/>
        <end position="521"/>
    </location>
</feature>
<keyword evidence="3" id="KW-1185">Reference proteome</keyword>
<dbReference type="Pfam" id="PF26607">
    <property type="entry name" value="DUF8189"/>
    <property type="match status" value="1"/>
</dbReference>
<dbReference type="SUPFAM" id="SSF89372">
    <property type="entry name" value="Fucose-specific lectin"/>
    <property type="match status" value="2"/>
</dbReference>
<evidence type="ECO:0000313" key="2">
    <source>
        <dbReference type="EMBL" id="GAA1984203.1"/>
    </source>
</evidence>
<dbReference type="EMBL" id="BAAAQM010000032">
    <property type="protein sequence ID" value="GAA1984203.1"/>
    <property type="molecule type" value="Genomic_DNA"/>
</dbReference>
<name>A0ABN2SC85_9ACTN</name>